<name>A0A365QS76_9BURK</name>
<dbReference type="AlphaFoldDB" id="A0A365QS76"/>
<reference evidence="1 2" key="1">
    <citation type="submission" date="2018-06" db="EMBL/GenBank/DDBJ databases">
        <title>Draft genome sequence of Burkholderia reimsis strain BE51 isolated from a French agricultural soil.</title>
        <authorList>
            <person name="Esmaeel Q."/>
        </authorList>
    </citation>
    <scope>NUCLEOTIDE SEQUENCE [LARGE SCALE GENOMIC DNA]</scope>
    <source>
        <strain evidence="1 2">BE51</strain>
    </source>
</reference>
<gene>
    <name evidence="1" type="ORF">DPV79_21355</name>
</gene>
<keyword evidence="2" id="KW-1185">Reference proteome</keyword>
<sequence length="262" mass="27185">MRERGRGRILWLILPLKEYIVTSPQQTLSSALTALGDAISGLGPGLQAIAGTAESAQAIAEAAIPKSQVGTVPGDVVVLDANGRLPAVDGSQLTSLPSSQGILPVLTIELGHGAQANNGRGIDMGNWYQLDFRIGVSAANGFEYTANADGTITIPSGVYLVLGSAKILAVSTDTYQLPAQMYFAAGQGYAYPGVYQNAVQQYPDAPVGSASISGVLGSLRMSGVQANWGSSNPLWMGFAKVLGSQNQTPLELQGYMSIVKIG</sequence>
<accession>A0A365QS76</accession>
<proteinExistence type="predicted"/>
<evidence type="ECO:0000313" key="2">
    <source>
        <dbReference type="Proteomes" id="UP000252458"/>
    </source>
</evidence>
<dbReference type="Proteomes" id="UP000252458">
    <property type="component" value="Unassembled WGS sequence"/>
</dbReference>
<organism evidence="1 2">
    <name type="scientific">Burkholderia reimsis</name>
    <dbReference type="NCBI Taxonomy" id="2234132"/>
    <lineage>
        <taxon>Bacteria</taxon>
        <taxon>Pseudomonadati</taxon>
        <taxon>Pseudomonadota</taxon>
        <taxon>Betaproteobacteria</taxon>
        <taxon>Burkholderiales</taxon>
        <taxon>Burkholderiaceae</taxon>
        <taxon>Burkholderia</taxon>
    </lineage>
</organism>
<evidence type="ECO:0000313" key="1">
    <source>
        <dbReference type="EMBL" id="RBB37545.1"/>
    </source>
</evidence>
<dbReference type="EMBL" id="QMFZ01000018">
    <property type="protein sequence ID" value="RBB37545.1"/>
    <property type="molecule type" value="Genomic_DNA"/>
</dbReference>
<comment type="caution">
    <text evidence="1">The sequence shown here is derived from an EMBL/GenBank/DDBJ whole genome shotgun (WGS) entry which is preliminary data.</text>
</comment>
<protein>
    <submittedName>
        <fullName evidence="1">Uncharacterized protein</fullName>
    </submittedName>
</protein>